<dbReference type="InterPro" id="IPR041025">
    <property type="entry name" value="HNH_repeat"/>
</dbReference>
<dbReference type="GO" id="GO:0004519">
    <property type="term" value="F:endonuclease activity"/>
    <property type="evidence" value="ECO:0007669"/>
    <property type="project" value="UniProtKB-KW"/>
</dbReference>
<dbReference type="Pfam" id="PF18780">
    <property type="entry name" value="HNH_repeat"/>
    <property type="match status" value="2"/>
</dbReference>
<dbReference type="AlphaFoldDB" id="A0ABD6AFR5"/>
<gene>
    <name evidence="1" type="ORF">ACFQPE_20000</name>
</gene>
<keyword evidence="2" id="KW-1185">Reference proteome</keyword>
<evidence type="ECO:0000313" key="1">
    <source>
        <dbReference type="EMBL" id="MFC7319055.1"/>
    </source>
</evidence>
<name>A0ABD6AFR5_9EURY</name>
<proteinExistence type="predicted"/>
<dbReference type="EMBL" id="JBHTBF010000003">
    <property type="protein sequence ID" value="MFC7319055.1"/>
    <property type="molecule type" value="Genomic_DNA"/>
</dbReference>
<dbReference type="RefSeq" id="WP_379794774.1">
    <property type="nucleotide sequence ID" value="NZ_JBHTBF010000003.1"/>
</dbReference>
<keyword evidence="1" id="KW-0255">Endonuclease</keyword>
<organism evidence="1 2">
    <name type="scientific">Halomarina halobia</name>
    <dbReference type="NCBI Taxonomy" id="3033386"/>
    <lineage>
        <taxon>Archaea</taxon>
        <taxon>Methanobacteriati</taxon>
        <taxon>Methanobacteriota</taxon>
        <taxon>Stenosarchaea group</taxon>
        <taxon>Halobacteria</taxon>
        <taxon>Halobacteriales</taxon>
        <taxon>Natronomonadaceae</taxon>
        <taxon>Halomarina</taxon>
    </lineage>
</organism>
<evidence type="ECO:0000313" key="2">
    <source>
        <dbReference type="Proteomes" id="UP001596547"/>
    </source>
</evidence>
<protein>
    <submittedName>
        <fullName evidence="1">Homing endonuclease associated repeat-containing protein</fullName>
    </submittedName>
</protein>
<dbReference type="Proteomes" id="UP001596547">
    <property type="component" value="Unassembled WGS sequence"/>
</dbReference>
<comment type="caution">
    <text evidence="1">The sequence shown here is derived from an EMBL/GenBank/DDBJ whole genome shotgun (WGS) entry which is preliminary data.</text>
</comment>
<keyword evidence="1" id="KW-0540">Nuclease</keyword>
<accession>A0ABD6AFR5</accession>
<sequence length="180" mass="20830">MNEYGQYSRKAASKHFGSWNNALRSSGFEPNHEKIPREELLEEIHRLAENLGRAPFISDLKSDGRYSLRGYIRKFGSWNEAITTAGYEPFTLFTGPDHPLWAGAEKRERLWYGPNWKTTRKRALERDSYECYIQDVKSPVKLIEISSAIACTCITSSHHARFRMMMERSTTNEQICSKTS</sequence>
<keyword evidence="1" id="KW-0378">Hydrolase</keyword>
<reference evidence="1 2" key="1">
    <citation type="journal article" date="2019" name="Int. J. Syst. Evol. Microbiol.">
        <title>The Global Catalogue of Microorganisms (GCM) 10K type strain sequencing project: providing services to taxonomists for standard genome sequencing and annotation.</title>
        <authorList>
            <consortium name="The Broad Institute Genomics Platform"/>
            <consortium name="The Broad Institute Genome Sequencing Center for Infectious Disease"/>
            <person name="Wu L."/>
            <person name="Ma J."/>
        </authorList>
    </citation>
    <scope>NUCLEOTIDE SEQUENCE [LARGE SCALE GENOMIC DNA]</scope>
    <source>
        <strain evidence="1 2">PSR21</strain>
    </source>
</reference>